<dbReference type="CDD" id="cd01097">
    <property type="entry name" value="Tetrahydromethanopterin_reductase"/>
    <property type="match status" value="1"/>
</dbReference>
<sequence>MGRPACHGRRRRDRRRRAGDARAGDAGRFRGAVPGGVVDHHVRGAADPGGARRRRGLGHGRAARHVHRPEGRRRHRRAPRPGARHRADARGVRRGHECHEHGDERGGLRVRIAYAPAGRRDAGTAVALARQAEDLGFAEVWLSEDYLERGAFAVAGAVAAATSRVGVGLGVINPWTRHVALTAMECAALDEVSGGRLTVGLGASNQGWMEGRLGIPFAKPISTLEAYTAALRRLLAGEVVREEVNGLPLDAGLSFAPLRTDVPLYLGVKGERALSVGARVADGLMLSVLSTPAYVRWIREQHPRPDLRLTGYAAFSCDDDGALARDRVRSRSARFLGMHGASPITAVPGLPADRATALRERLLAGADGADLVDDDVLRTFTLAGTPDEVAAGMRAFADAGLDTLVVMDDGVSPAAPALDAAAACARAAGLLA</sequence>
<feature type="domain" description="Luciferase-like" evidence="3">
    <location>
        <begin position="120"/>
        <end position="402"/>
    </location>
</feature>
<feature type="compositionally biased region" description="Basic residues" evidence="2">
    <location>
        <begin position="51"/>
        <end position="84"/>
    </location>
</feature>
<evidence type="ECO:0000256" key="2">
    <source>
        <dbReference type="SAM" id="MobiDB-lite"/>
    </source>
</evidence>
<dbReference type="InterPro" id="IPR050564">
    <property type="entry name" value="F420-G6PD/mer"/>
</dbReference>
<gene>
    <name evidence="4" type="ORF">EBM89_10310</name>
</gene>
<feature type="region of interest" description="Disordered" evidence="2">
    <location>
        <begin position="1"/>
        <end position="103"/>
    </location>
</feature>
<dbReference type="AlphaFoldDB" id="A0A3M2JC62"/>
<accession>A0A3M2JC62</accession>
<dbReference type="GO" id="GO:0016705">
    <property type="term" value="F:oxidoreductase activity, acting on paired donors, with incorporation or reduction of molecular oxygen"/>
    <property type="evidence" value="ECO:0007669"/>
    <property type="project" value="InterPro"/>
</dbReference>
<keyword evidence="1" id="KW-0560">Oxidoreductase</keyword>
<evidence type="ECO:0000313" key="4">
    <source>
        <dbReference type="EMBL" id="RMI09430.1"/>
    </source>
</evidence>
<protein>
    <submittedName>
        <fullName evidence="4">LLM class flavin-dependent oxidoreductase</fullName>
    </submittedName>
</protein>
<reference evidence="4 5" key="1">
    <citation type="submission" date="2018-10" db="EMBL/GenBank/DDBJ databases">
        <title>Isolation, diversity and antifungal activity of actinobacteria from wheat.</title>
        <authorList>
            <person name="Han C."/>
        </authorList>
    </citation>
    <scope>NUCLEOTIDE SEQUENCE [LARGE SCALE GENOMIC DNA]</scope>
    <source>
        <strain evidence="4 5">NEAU-YY56</strain>
    </source>
</reference>
<dbReference type="PANTHER" id="PTHR43244:SF1">
    <property type="entry name" value="5,10-METHYLENETETRAHYDROMETHANOPTERIN REDUCTASE"/>
    <property type="match status" value="1"/>
</dbReference>
<proteinExistence type="predicted"/>
<dbReference type="Proteomes" id="UP000269289">
    <property type="component" value="Unassembled WGS sequence"/>
</dbReference>
<name>A0A3M2JC62_9CELL</name>
<evidence type="ECO:0000256" key="1">
    <source>
        <dbReference type="ARBA" id="ARBA00023002"/>
    </source>
</evidence>
<dbReference type="InterPro" id="IPR036661">
    <property type="entry name" value="Luciferase-like_sf"/>
</dbReference>
<keyword evidence="5" id="KW-1185">Reference proteome</keyword>
<dbReference type="PANTHER" id="PTHR43244">
    <property type="match status" value="1"/>
</dbReference>
<dbReference type="Gene3D" id="3.20.20.30">
    <property type="entry name" value="Luciferase-like domain"/>
    <property type="match status" value="1"/>
</dbReference>
<evidence type="ECO:0000259" key="3">
    <source>
        <dbReference type="Pfam" id="PF00296"/>
    </source>
</evidence>
<feature type="compositionally biased region" description="Basic and acidic residues" evidence="2">
    <location>
        <begin position="18"/>
        <end position="28"/>
    </location>
</feature>
<comment type="caution">
    <text evidence="4">The sequence shown here is derived from an EMBL/GenBank/DDBJ whole genome shotgun (WGS) entry which is preliminary data.</text>
</comment>
<evidence type="ECO:0000313" key="5">
    <source>
        <dbReference type="Proteomes" id="UP000269289"/>
    </source>
</evidence>
<dbReference type="SUPFAM" id="SSF51679">
    <property type="entry name" value="Bacterial luciferase-like"/>
    <property type="match status" value="1"/>
</dbReference>
<feature type="compositionally biased region" description="Basic residues" evidence="2">
    <location>
        <begin position="1"/>
        <end position="17"/>
    </location>
</feature>
<dbReference type="Pfam" id="PF00296">
    <property type="entry name" value="Bac_luciferase"/>
    <property type="match status" value="1"/>
</dbReference>
<dbReference type="InterPro" id="IPR011251">
    <property type="entry name" value="Luciferase-like_dom"/>
</dbReference>
<organism evidence="4 5">
    <name type="scientific">Cellulomonas triticagri</name>
    <dbReference type="NCBI Taxonomy" id="2483352"/>
    <lineage>
        <taxon>Bacteria</taxon>
        <taxon>Bacillati</taxon>
        <taxon>Actinomycetota</taxon>
        <taxon>Actinomycetes</taxon>
        <taxon>Micrococcales</taxon>
        <taxon>Cellulomonadaceae</taxon>
        <taxon>Cellulomonas</taxon>
    </lineage>
</organism>
<dbReference type="EMBL" id="RFFI01000049">
    <property type="protein sequence ID" value="RMI09430.1"/>
    <property type="molecule type" value="Genomic_DNA"/>
</dbReference>
<feature type="compositionally biased region" description="Basic and acidic residues" evidence="2">
    <location>
        <begin position="85"/>
        <end position="103"/>
    </location>
</feature>